<dbReference type="SUPFAM" id="SSF53474">
    <property type="entry name" value="alpha/beta-Hydrolases"/>
    <property type="match status" value="1"/>
</dbReference>
<evidence type="ECO:0000313" key="7">
    <source>
        <dbReference type="EMBL" id="RWS06261.1"/>
    </source>
</evidence>
<gene>
    <name evidence="7" type="ORF">B4U79_19070</name>
</gene>
<dbReference type="AlphaFoldDB" id="A0A3S3PQH9"/>
<evidence type="ECO:0000256" key="2">
    <source>
        <dbReference type="ARBA" id="ARBA00022487"/>
    </source>
</evidence>
<feature type="chain" id="PRO_5018666868" evidence="5">
    <location>
        <begin position="19"/>
        <end position="81"/>
    </location>
</feature>
<dbReference type="PANTHER" id="PTHR43918">
    <property type="entry name" value="ACETYLCHOLINESTERASE"/>
    <property type="match status" value="1"/>
</dbReference>
<comment type="similarity">
    <text evidence="1">Belongs to the type-B carboxylesterase/lipase family.</text>
</comment>
<dbReference type="GO" id="GO:0019695">
    <property type="term" value="P:choline metabolic process"/>
    <property type="evidence" value="ECO:0007669"/>
    <property type="project" value="TreeGrafter"/>
</dbReference>
<dbReference type="InterPro" id="IPR002018">
    <property type="entry name" value="CarbesteraseB"/>
</dbReference>
<evidence type="ECO:0000256" key="1">
    <source>
        <dbReference type="ARBA" id="ARBA00005964"/>
    </source>
</evidence>
<dbReference type="PANTHER" id="PTHR43918:SF4">
    <property type="entry name" value="CARBOXYLIC ESTER HYDROLASE"/>
    <property type="match status" value="1"/>
</dbReference>
<evidence type="ECO:0000256" key="3">
    <source>
        <dbReference type="ARBA" id="ARBA00022801"/>
    </source>
</evidence>
<dbReference type="GO" id="GO:0006581">
    <property type="term" value="P:acetylcholine catabolic process"/>
    <property type="evidence" value="ECO:0007669"/>
    <property type="project" value="TreeGrafter"/>
</dbReference>
<feature type="signal peptide" evidence="5">
    <location>
        <begin position="1"/>
        <end position="18"/>
    </location>
</feature>
<feature type="domain" description="Carboxylesterase type B" evidence="6">
    <location>
        <begin position="21"/>
        <end position="78"/>
    </location>
</feature>
<dbReference type="GO" id="GO:0003990">
    <property type="term" value="F:acetylcholinesterase activity"/>
    <property type="evidence" value="ECO:0007669"/>
    <property type="project" value="TreeGrafter"/>
</dbReference>
<dbReference type="Proteomes" id="UP000285301">
    <property type="component" value="Unassembled WGS sequence"/>
</dbReference>
<dbReference type="GO" id="GO:0005886">
    <property type="term" value="C:plasma membrane"/>
    <property type="evidence" value="ECO:0007669"/>
    <property type="project" value="TreeGrafter"/>
</dbReference>
<comment type="caution">
    <text evidence="7">The sequence shown here is derived from an EMBL/GenBank/DDBJ whole genome shotgun (WGS) entry which is preliminary data.</text>
</comment>
<evidence type="ECO:0000259" key="6">
    <source>
        <dbReference type="Pfam" id="PF00135"/>
    </source>
</evidence>
<keyword evidence="5" id="KW-0732">Signal</keyword>
<feature type="non-terminal residue" evidence="7">
    <location>
        <position position="81"/>
    </location>
</feature>
<name>A0A3S3PQH9_9ACAR</name>
<accession>A0A3S3PQH9</accession>
<sequence>MDALLCFILLAYTAVCQTDSVNVRLKLATIRGSIATTDGIKIGVFLGLPYAKPPINDLRFQKPRPITDSLGLIEANKWPNA</sequence>
<dbReference type="EMBL" id="NCKU01004238">
    <property type="protein sequence ID" value="RWS06261.1"/>
    <property type="molecule type" value="Genomic_DNA"/>
</dbReference>
<organism evidence="7 8">
    <name type="scientific">Dinothrombium tinctorium</name>
    <dbReference type="NCBI Taxonomy" id="1965070"/>
    <lineage>
        <taxon>Eukaryota</taxon>
        <taxon>Metazoa</taxon>
        <taxon>Ecdysozoa</taxon>
        <taxon>Arthropoda</taxon>
        <taxon>Chelicerata</taxon>
        <taxon>Arachnida</taxon>
        <taxon>Acari</taxon>
        <taxon>Acariformes</taxon>
        <taxon>Trombidiformes</taxon>
        <taxon>Prostigmata</taxon>
        <taxon>Anystina</taxon>
        <taxon>Parasitengona</taxon>
        <taxon>Trombidioidea</taxon>
        <taxon>Trombidiidae</taxon>
        <taxon>Dinothrombium</taxon>
    </lineage>
</organism>
<reference evidence="7 8" key="1">
    <citation type="journal article" date="2018" name="Gigascience">
        <title>Genomes of trombidid mites reveal novel predicted allergens and laterally-transferred genes associated with secondary metabolism.</title>
        <authorList>
            <person name="Dong X."/>
            <person name="Chaisiri K."/>
            <person name="Xia D."/>
            <person name="Armstrong S.D."/>
            <person name="Fang Y."/>
            <person name="Donnelly M.J."/>
            <person name="Kadowaki T."/>
            <person name="McGarry J.W."/>
            <person name="Darby A.C."/>
            <person name="Makepeace B.L."/>
        </authorList>
    </citation>
    <scope>NUCLEOTIDE SEQUENCE [LARGE SCALE GENOMIC DNA]</scope>
    <source>
        <strain evidence="7">UoL-WK</strain>
    </source>
</reference>
<evidence type="ECO:0000313" key="8">
    <source>
        <dbReference type="Proteomes" id="UP000285301"/>
    </source>
</evidence>
<evidence type="ECO:0000256" key="5">
    <source>
        <dbReference type="SAM" id="SignalP"/>
    </source>
</evidence>
<dbReference type="InterPro" id="IPR029058">
    <property type="entry name" value="AB_hydrolase_fold"/>
</dbReference>
<dbReference type="STRING" id="1965070.A0A3S3PQH9"/>
<keyword evidence="4" id="KW-0325">Glycoprotein</keyword>
<keyword evidence="8" id="KW-1185">Reference proteome</keyword>
<protein>
    <submittedName>
        <fullName evidence="7">Acetylcholinesterase-like protein</fullName>
    </submittedName>
</protein>
<keyword evidence="3" id="KW-0378">Hydrolase</keyword>
<proteinExistence type="inferred from homology"/>
<dbReference type="GO" id="GO:0005615">
    <property type="term" value="C:extracellular space"/>
    <property type="evidence" value="ECO:0007669"/>
    <property type="project" value="TreeGrafter"/>
</dbReference>
<dbReference type="OrthoDB" id="6515669at2759"/>
<dbReference type="InterPro" id="IPR050654">
    <property type="entry name" value="AChE-related_enzymes"/>
</dbReference>
<dbReference type="Pfam" id="PF00135">
    <property type="entry name" value="COesterase"/>
    <property type="match status" value="1"/>
</dbReference>
<dbReference type="Gene3D" id="3.40.50.1820">
    <property type="entry name" value="alpha/beta hydrolase"/>
    <property type="match status" value="1"/>
</dbReference>
<evidence type="ECO:0000256" key="4">
    <source>
        <dbReference type="ARBA" id="ARBA00023180"/>
    </source>
</evidence>
<keyword evidence="2" id="KW-0719">Serine esterase</keyword>